<dbReference type="InterPro" id="IPR019775">
    <property type="entry name" value="WD40_repeat_CS"/>
</dbReference>
<feature type="domain" description="Anaphase-promoting complex subunit 4-like WD40" evidence="4">
    <location>
        <begin position="205"/>
        <end position="285"/>
    </location>
</feature>
<dbReference type="OrthoDB" id="10251741at2759"/>
<proteinExistence type="predicted"/>
<dbReference type="Pfam" id="PF00400">
    <property type="entry name" value="WD40"/>
    <property type="match status" value="2"/>
</dbReference>
<dbReference type="STRING" id="4955.A0A1G4MG77"/>
<dbReference type="Gene3D" id="2.130.10.10">
    <property type="entry name" value="YVTN repeat-like/Quinoprotein amine dehydrogenase"/>
    <property type="match status" value="1"/>
</dbReference>
<dbReference type="EMBL" id="LT598490">
    <property type="protein sequence ID" value="SCW02904.1"/>
    <property type="molecule type" value="Genomic_DNA"/>
</dbReference>
<evidence type="ECO:0000313" key="5">
    <source>
        <dbReference type="EMBL" id="SCW02904.1"/>
    </source>
</evidence>
<keyword evidence="6" id="KW-1185">Reference proteome</keyword>
<feature type="repeat" description="WD" evidence="3">
    <location>
        <begin position="296"/>
        <end position="337"/>
    </location>
</feature>
<gene>
    <name evidence="5" type="ORF">LAFE_0F16842G</name>
</gene>
<dbReference type="Proteomes" id="UP000190831">
    <property type="component" value="Chromosome F"/>
</dbReference>
<reference evidence="6" key="1">
    <citation type="submission" date="2016-03" db="EMBL/GenBank/DDBJ databases">
        <authorList>
            <person name="Devillers H."/>
        </authorList>
    </citation>
    <scope>NUCLEOTIDE SEQUENCE [LARGE SCALE GENOMIC DNA]</scope>
</reference>
<dbReference type="InterPro" id="IPR024977">
    <property type="entry name" value="Apc4-like_WD40_dom"/>
</dbReference>
<dbReference type="PROSITE" id="PS00678">
    <property type="entry name" value="WD_REPEATS_1"/>
    <property type="match status" value="1"/>
</dbReference>
<dbReference type="PROSITE" id="PS50082">
    <property type="entry name" value="WD_REPEATS_2"/>
    <property type="match status" value="1"/>
</dbReference>
<keyword evidence="1 3" id="KW-0853">WD repeat</keyword>
<dbReference type="SMART" id="SM00320">
    <property type="entry name" value="WD40"/>
    <property type="match status" value="4"/>
</dbReference>
<dbReference type="PANTHER" id="PTHR44090:SF1">
    <property type="entry name" value="SUPERKILLER COMPLEX PROTEIN 8"/>
    <property type="match status" value="1"/>
</dbReference>
<dbReference type="SUPFAM" id="SSF50978">
    <property type="entry name" value="WD40 repeat-like"/>
    <property type="match status" value="1"/>
</dbReference>
<organism evidence="5 6">
    <name type="scientific">Lachancea fermentati</name>
    <name type="common">Zygosaccharomyces fermentati</name>
    <dbReference type="NCBI Taxonomy" id="4955"/>
    <lineage>
        <taxon>Eukaryota</taxon>
        <taxon>Fungi</taxon>
        <taxon>Dikarya</taxon>
        <taxon>Ascomycota</taxon>
        <taxon>Saccharomycotina</taxon>
        <taxon>Saccharomycetes</taxon>
        <taxon>Saccharomycetales</taxon>
        <taxon>Saccharomycetaceae</taxon>
        <taxon>Lachancea</taxon>
    </lineage>
</organism>
<dbReference type="InterPro" id="IPR051510">
    <property type="entry name" value="SKI8"/>
</dbReference>
<dbReference type="Pfam" id="PF12894">
    <property type="entry name" value="ANAPC4_WD40"/>
    <property type="match status" value="1"/>
</dbReference>
<accession>A0A1G4MG77</accession>
<dbReference type="GO" id="GO:0032991">
    <property type="term" value="C:protein-containing complex"/>
    <property type="evidence" value="ECO:0007669"/>
    <property type="project" value="UniProtKB-ARBA"/>
</dbReference>
<protein>
    <submittedName>
        <fullName evidence="5">LAFE_0F16842g1_1</fullName>
    </submittedName>
</protein>
<dbReference type="AlphaFoldDB" id="A0A1G4MG77"/>
<dbReference type="InterPro" id="IPR015943">
    <property type="entry name" value="WD40/YVTN_repeat-like_dom_sf"/>
</dbReference>
<sequence>MSKLFISTTNCGKAHEADIFGVCVTNPYTITCSGDGFVKLWKNKLLEGELPKNNVLGKFVHKSGVHHVDAFHSVERGGIEVLIVACVSFSGEIFFYRVDPTNGKIQDLELMSNLDKKKSFWCVKWFKSEDFTVPHKLVATDVKGTTTIWNFHPFKETDEDGESEPENTTAVSSTDLIEDLHLERLGDISATESSFATCVDISAKGLIATGFSNGSVVVSQLSTLRPIYIFEGFGIRGTEENSSTVRDVKFSPLGELLAVANDSGSYGCVTLYETEFGERIGNLTVPTHSSQSSIGSFAHNGWVFNVSFNSTGEFLATCGYDSKIRVWDVKMKERVSTLNMSAGDIEIEEDILAQDEYGDSLINPPVMGVTFINKGVRGGIGNDTNEGLCCVCLDRSVRWFREAGGV</sequence>
<name>A0A1G4MG77_LACFM</name>
<dbReference type="InterPro" id="IPR036322">
    <property type="entry name" value="WD40_repeat_dom_sf"/>
</dbReference>
<dbReference type="PROSITE" id="PS50294">
    <property type="entry name" value="WD_REPEATS_REGION"/>
    <property type="match status" value="1"/>
</dbReference>
<evidence type="ECO:0000256" key="1">
    <source>
        <dbReference type="ARBA" id="ARBA00022574"/>
    </source>
</evidence>
<dbReference type="PANTHER" id="PTHR44090">
    <property type="entry name" value="WD REPEAT-CONTAINING PROTEIN 61"/>
    <property type="match status" value="1"/>
</dbReference>
<evidence type="ECO:0000256" key="3">
    <source>
        <dbReference type="PROSITE-ProRule" id="PRU00221"/>
    </source>
</evidence>
<keyword evidence="2" id="KW-0677">Repeat</keyword>
<dbReference type="GO" id="GO:0005634">
    <property type="term" value="C:nucleus"/>
    <property type="evidence" value="ECO:0007669"/>
    <property type="project" value="TreeGrafter"/>
</dbReference>
<evidence type="ECO:0000256" key="2">
    <source>
        <dbReference type="ARBA" id="ARBA00022737"/>
    </source>
</evidence>
<dbReference type="OMA" id="CVCLDRS"/>
<evidence type="ECO:0000259" key="4">
    <source>
        <dbReference type="Pfam" id="PF12894"/>
    </source>
</evidence>
<evidence type="ECO:0000313" key="6">
    <source>
        <dbReference type="Proteomes" id="UP000190831"/>
    </source>
</evidence>
<dbReference type="InterPro" id="IPR001680">
    <property type="entry name" value="WD40_rpt"/>
</dbReference>